<protein>
    <submittedName>
        <fullName evidence="5">Uncharacterized protein</fullName>
    </submittedName>
</protein>
<dbReference type="InterPro" id="IPR047141">
    <property type="entry name" value="Stealth"/>
</dbReference>
<sequence>MDVVYTWVNGSDPRLLAIKEKYQDQSPFFQAFRAAERTRWAKFRSAGHTRASADDQTSNRFRDMNELKYSVRSVSKYFSRALFNRIHILTTAVDANLQEIQVPSWLDLESSGDRVRMVPHGAIFGNSSDLPSFNSLAIESHMHNIP</sequence>
<evidence type="ECO:0000259" key="3">
    <source>
        <dbReference type="Pfam" id="PF11380"/>
    </source>
</evidence>
<evidence type="ECO:0000259" key="4">
    <source>
        <dbReference type="Pfam" id="PF17101"/>
    </source>
</evidence>
<accession>A0A9P6QX57</accession>
<dbReference type="Pfam" id="PF17101">
    <property type="entry name" value="Stealth_CR1"/>
    <property type="match status" value="1"/>
</dbReference>
<dbReference type="PANTHER" id="PTHR24045">
    <property type="match status" value="1"/>
</dbReference>
<feature type="non-terminal residue" evidence="5">
    <location>
        <position position="146"/>
    </location>
</feature>
<keyword evidence="6" id="KW-1185">Reference proteome</keyword>
<dbReference type="EMBL" id="JAAAIN010001537">
    <property type="protein sequence ID" value="KAG0302217.1"/>
    <property type="molecule type" value="Genomic_DNA"/>
</dbReference>
<dbReference type="Proteomes" id="UP000823405">
    <property type="component" value="Unassembled WGS sequence"/>
</dbReference>
<dbReference type="InterPro" id="IPR031358">
    <property type="entry name" value="Stealth_CR1"/>
</dbReference>
<dbReference type="Pfam" id="PF11380">
    <property type="entry name" value="Stealth_CR2"/>
    <property type="match status" value="1"/>
</dbReference>
<comment type="caution">
    <text evidence="5">The sequence shown here is derived from an EMBL/GenBank/DDBJ whole genome shotgun (WGS) entry which is preliminary data.</text>
</comment>
<evidence type="ECO:0000313" key="6">
    <source>
        <dbReference type="Proteomes" id="UP000823405"/>
    </source>
</evidence>
<evidence type="ECO:0000256" key="1">
    <source>
        <dbReference type="ARBA" id="ARBA00007583"/>
    </source>
</evidence>
<proteinExistence type="inferred from homology"/>
<dbReference type="GO" id="GO:0016772">
    <property type="term" value="F:transferase activity, transferring phosphorus-containing groups"/>
    <property type="evidence" value="ECO:0007669"/>
    <property type="project" value="InterPro"/>
</dbReference>
<reference evidence="5" key="1">
    <citation type="journal article" date="2020" name="Fungal Divers.">
        <title>Resolving the Mortierellaceae phylogeny through synthesis of multi-gene phylogenetics and phylogenomics.</title>
        <authorList>
            <person name="Vandepol N."/>
            <person name="Liber J."/>
            <person name="Desiro A."/>
            <person name="Na H."/>
            <person name="Kennedy M."/>
            <person name="Barry K."/>
            <person name="Grigoriev I.V."/>
            <person name="Miller A.N."/>
            <person name="O'Donnell K."/>
            <person name="Stajich J.E."/>
            <person name="Bonito G."/>
        </authorList>
    </citation>
    <scope>NUCLEOTIDE SEQUENCE</scope>
    <source>
        <strain evidence="5">NVP60</strain>
    </source>
</reference>
<feature type="domain" description="Stealth protein CR1 conserved region 1" evidence="4">
    <location>
        <begin position="1"/>
        <end position="25"/>
    </location>
</feature>
<name>A0A9P6QX57_9FUNG</name>
<comment type="similarity">
    <text evidence="1">Belongs to the stealth family.</text>
</comment>
<dbReference type="GO" id="GO:0005794">
    <property type="term" value="C:Golgi apparatus"/>
    <property type="evidence" value="ECO:0007669"/>
    <property type="project" value="TreeGrafter"/>
</dbReference>
<keyword evidence="2" id="KW-0808">Transferase</keyword>
<evidence type="ECO:0000256" key="2">
    <source>
        <dbReference type="ARBA" id="ARBA00022679"/>
    </source>
</evidence>
<dbReference type="PANTHER" id="PTHR24045:SF0">
    <property type="entry name" value="N-ACETYLGLUCOSAMINE-1-PHOSPHOTRANSFERASE SUBUNITS ALPHA_BETA"/>
    <property type="match status" value="1"/>
</dbReference>
<organism evidence="5 6">
    <name type="scientific">Linnemannia gamsii</name>
    <dbReference type="NCBI Taxonomy" id="64522"/>
    <lineage>
        <taxon>Eukaryota</taxon>
        <taxon>Fungi</taxon>
        <taxon>Fungi incertae sedis</taxon>
        <taxon>Mucoromycota</taxon>
        <taxon>Mortierellomycotina</taxon>
        <taxon>Mortierellomycetes</taxon>
        <taxon>Mortierellales</taxon>
        <taxon>Mortierellaceae</taxon>
        <taxon>Linnemannia</taxon>
    </lineage>
</organism>
<feature type="domain" description="Stealth protein CR2 conserved region 2" evidence="3">
    <location>
        <begin position="60"/>
        <end position="146"/>
    </location>
</feature>
<dbReference type="AlphaFoldDB" id="A0A9P6QX57"/>
<gene>
    <name evidence="5" type="ORF">BGZ97_002448</name>
</gene>
<dbReference type="OrthoDB" id="263283at2759"/>
<dbReference type="InterPro" id="IPR021520">
    <property type="entry name" value="Stealth_CR2"/>
</dbReference>
<evidence type="ECO:0000313" key="5">
    <source>
        <dbReference type="EMBL" id="KAG0302217.1"/>
    </source>
</evidence>